<keyword evidence="2" id="KW-0238">DNA-binding</keyword>
<evidence type="ECO:0000256" key="4">
    <source>
        <dbReference type="ARBA" id="ARBA00023163"/>
    </source>
</evidence>
<dbReference type="RefSeq" id="WP_207124301.1">
    <property type="nucleotide sequence ID" value="NZ_BOPO01000024.1"/>
</dbReference>
<dbReference type="GO" id="GO:0003700">
    <property type="term" value="F:DNA-binding transcription factor activity"/>
    <property type="evidence" value="ECO:0007669"/>
    <property type="project" value="InterPro"/>
</dbReference>
<dbReference type="Pfam" id="PF02311">
    <property type="entry name" value="AraC_binding"/>
    <property type="match status" value="1"/>
</dbReference>
<dbReference type="Proteomes" id="UP000614996">
    <property type="component" value="Unassembled WGS sequence"/>
</dbReference>
<gene>
    <name evidence="7" type="ORF">NUM_17630</name>
</gene>
<evidence type="ECO:0000256" key="2">
    <source>
        <dbReference type="ARBA" id="ARBA00023125"/>
    </source>
</evidence>
<proteinExistence type="predicted"/>
<dbReference type="Gene3D" id="1.10.10.60">
    <property type="entry name" value="Homeodomain-like"/>
    <property type="match status" value="1"/>
</dbReference>
<dbReference type="SUPFAM" id="SSF46689">
    <property type="entry name" value="Homeodomain-like"/>
    <property type="match status" value="1"/>
</dbReference>
<dbReference type="InterPro" id="IPR014710">
    <property type="entry name" value="RmlC-like_jellyroll"/>
</dbReference>
<feature type="compositionally biased region" description="Basic and acidic residues" evidence="5">
    <location>
        <begin position="300"/>
        <end position="313"/>
    </location>
</feature>
<evidence type="ECO:0000256" key="1">
    <source>
        <dbReference type="ARBA" id="ARBA00023015"/>
    </source>
</evidence>
<evidence type="ECO:0000313" key="8">
    <source>
        <dbReference type="Proteomes" id="UP000614996"/>
    </source>
</evidence>
<sequence length="313" mass="33536">MGTDALPVHRLAVPDPELLPFAIGSFDEIGPLSRARFAHRHRFHEIVFVTGGHGEHLVDFVPHPVRPPQLCVLVPGQVHAWAATGLTGQVVLFGDEFLRDAPGDRAALQWLGHRPGPTPTGADADRLATVLAELTGEYRQRAAGHVDILRALLHVLIRRALRLPGHSPAAPVLGPRATLAREFARLLAGPDPLLGPVAGYAHRLGVSPSGLAEAVRQATGAPPGTWIRRARVLEARRLLAGTDLTVAAVAARVGIADAAYFCRFFRRQTGQSPGGYRRQVRAPGRDPAGPAPRAGGKHHDHGEQSIDRVPPRP</sequence>
<keyword evidence="8" id="KW-1185">Reference proteome</keyword>
<dbReference type="InterPro" id="IPR018060">
    <property type="entry name" value="HTH_AraC"/>
</dbReference>
<dbReference type="PANTHER" id="PTHR46796">
    <property type="entry name" value="HTH-TYPE TRANSCRIPTIONAL ACTIVATOR RHAS-RELATED"/>
    <property type="match status" value="1"/>
</dbReference>
<keyword evidence="1" id="KW-0805">Transcription regulation</keyword>
<evidence type="ECO:0000259" key="6">
    <source>
        <dbReference type="PROSITE" id="PS01124"/>
    </source>
</evidence>
<dbReference type="GO" id="GO:0043565">
    <property type="term" value="F:sequence-specific DNA binding"/>
    <property type="evidence" value="ECO:0007669"/>
    <property type="project" value="InterPro"/>
</dbReference>
<keyword evidence="4" id="KW-0804">Transcription</keyword>
<comment type="caution">
    <text evidence="7">The sequence shown here is derived from an EMBL/GenBank/DDBJ whole genome shotgun (WGS) entry which is preliminary data.</text>
</comment>
<organism evidence="7 8">
    <name type="scientific">Actinocatenispora comari</name>
    <dbReference type="NCBI Taxonomy" id="2807577"/>
    <lineage>
        <taxon>Bacteria</taxon>
        <taxon>Bacillati</taxon>
        <taxon>Actinomycetota</taxon>
        <taxon>Actinomycetes</taxon>
        <taxon>Micromonosporales</taxon>
        <taxon>Micromonosporaceae</taxon>
        <taxon>Actinocatenispora</taxon>
    </lineage>
</organism>
<dbReference type="Gene3D" id="2.60.120.10">
    <property type="entry name" value="Jelly Rolls"/>
    <property type="match status" value="1"/>
</dbReference>
<feature type="region of interest" description="Disordered" evidence="5">
    <location>
        <begin position="271"/>
        <end position="313"/>
    </location>
</feature>
<keyword evidence="3" id="KW-0010">Activator</keyword>
<dbReference type="Pfam" id="PF12833">
    <property type="entry name" value="HTH_18"/>
    <property type="match status" value="1"/>
</dbReference>
<dbReference type="InterPro" id="IPR009057">
    <property type="entry name" value="Homeodomain-like_sf"/>
</dbReference>
<dbReference type="SUPFAM" id="SSF51215">
    <property type="entry name" value="Regulatory protein AraC"/>
    <property type="match status" value="1"/>
</dbReference>
<protein>
    <submittedName>
        <fullName evidence="7">AraC family transcriptional regulator</fullName>
    </submittedName>
</protein>
<dbReference type="EMBL" id="BOPO01000024">
    <property type="protein sequence ID" value="GIL26509.1"/>
    <property type="molecule type" value="Genomic_DNA"/>
</dbReference>
<dbReference type="InterPro" id="IPR037923">
    <property type="entry name" value="HTH-like"/>
</dbReference>
<feature type="domain" description="HTH araC/xylS-type" evidence="6">
    <location>
        <begin position="197"/>
        <end position="279"/>
    </location>
</feature>
<evidence type="ECO:0000256" key="5">
    <source>
        <dbReference type="SAM" id="MobiDB-lite"/>
    </source>
</evidence>
<dbReference type="SMART" id="SM00342">
    <property type="entry name" value="HTH_ARAC"/>
    <property type="match status" value="1"/>
</dbReference>
<evidence type="ECO:0000256" key="3">
    <source>
        <dbReference type="ARBA" id="ARBA00023159"/>
    </source>
</evidence>
<dbReference type="PROSITE" id="PS00041">
    <property type="entry name" value="HTH_ARAC_FAMILY_1"/>
    <property type="match status" value="1"/>
</dbReference>
<dbReference type="InterPro" id="IPR018062">
    <property type="entry name" value="HTH_AraC-typ_CS"/>
</dbReference>
<dbReference type="AlphaFoldDB" id="A0A8J4AA49"/>
<evidence type="ECO:0000313" key="7">
    <source>
        <dbReference type="EMBL" id="GIL26509.1"/>
    </source>
</evidence>
<dbReference type="InterPro" id="IPR003313">
    <property type="entry name" value="AraC-bd"/>
</dbReference>
<name>A0A8J4AA49_9ACTN</name>
<feature type="compositionally biased region" description="Low complexity" evidence="5">
    <location>
        <begin position="281"/>
        <end position="294"/>
    </location>
</feature>
<accession>A0A8J4AA49</accession>
<dbReference type="InterPro" id="IPR050204">
    <property type="entry name" value="AraC_XylS_family_regulators"/>
</dbReference>
<reference evidence="8" key="1">
    <citation type="journal article" date="2021" name="Int. J. Syst. Evol. Microbiol.">
        <title>Actinocatenispora comari sp. nov., an endophytic actinomycete isolated from aerial parts of Comarum salesowianum.</title>
        <authorList>
            <person name="Oyunbileg N."/>
            <person name="Iizaka Y."/>
            <person name="Hamada M."/>
            <person name="Davaapurev B.O."/>
            <person name="Fukumoto A."/>
            <person name="Tsetseg B."/>
            <person name="Kato F."/>
            <person name="Tamura T."/>
            <person name="Batkhuu J."/>
            <person name="Anzai Y."/>
        </authorList>
    </citation>
    <scope>NUCLEOTIDE SEQUENCE [LARGE SCALE GENOMIC DNA]</scope>
    <source>
        <strain evidence="8">NUM-2625</strain>
    </source>
</reference>
<dbReference type="PROSITE" id="PS01124">
    <property type="entry name" value="HTH_ARAC_FAMILY_2"/>
    <property type="match status" value="1"/>
</dbReference>